<evidence type="ECO:0000313" key="2">
    <source>
        <dbReference type="Proteomes" id="UP000075883"/>
    </source>
</evidence>
<evidence type="ECO:0000313" key="1">
    <source>
        <dbReference type="EnsemblMetazoa" id="ACUA021434-PA"/>
    </source>
</evidence>
<dbReference type="VEuPathDB" id="VectorBase:ACUA021434"/>
<proteinExistence type="predicted"/>
<dbReference type="EnsemblMetazoa" id="ACUA021434-RA">
    <property type="protein sequence ID" value="ACUA021434-PA"/>
    <property type="gene ID" value="ACUA021434"/>
</dbReference>
<accession>A0A182MLY0</accession>
<dbReference type="AlphaFoldDB" id="A0A182MLY0"/>
<protein>
    <submittedName>
        <fullName evidence="1">Uncharacterized protein</fullName>
    </submittedName>
</protein>
<sequence>MRTKNWKLVEALQDAERRRGQTTATPPIAGTEKVEQQQKLINSSAEKVDVGKVVLEEQNRMKDLLENMLKNLEAKVIEQDIHWRTVVQAKDKELTLLKSAGAVEQ</sequence>
<organism evidence="1 2">
    <name type="scientific">Anopheles culicifacies</name>
    <dbReference type="NCBI Taxonomy" id="139723"/>
    <lineage>
        <taxon>Eukaryota</taxon>
        <taxon>Metazoa</taxon>
        <taxon>Ecdysozoa</taxon>
        <taxon>Arthropoda</taxon>
        <taxon>Hexapoda</taxon>
        <taxon>Insecta</taxon>
        <taxon>Pterygota</taxon>
        <taxon>Neoptera</taxon>
        <taxon>Endopterygota</taxon>
        <taxon>Diptera</taxon>
        <taxon>Nematocera</taxon>
        <taxon>Culicoidea</taxon>
        <taxon>Culicidae</taxon>
        <taxon>Anophelinae</taxon>
        <taxon>Anopheles</taxon>
        <taxon>culicifacies species complex</taxon>
    </lineage>
</organism>
<dbReference type="EMBL" id="AXCM01018346">
    <property type="status" value="NOT_ANNOTATED_CDS"/>
    <property type="molecule type" value="Genomic_DNA"/>
</dbReference>
<dbReference type="Proteomes" id="UP000075883">
    <property type="component" value="Unassembled WGS sequence"/>
</dbReference>
<reference evidence="1" key="2">
    <citation type="submission" date="2020-05" db="UniProtKB">
        <authorList>
            <consortium name="EnsemblMetazoa"/>
        </authorList>
    </citation>
    <scope>IDENTIFICATION</scope>
    <source>
        <strain evidence="1">A-37</strain>
    </source>
</reference>
<name>A0A182MLY0_9DIPT</name>
<keyword evidence="2" id="KW-1185">Reference proteome</keyword>
<dbReference type="STRING" id="139723.A0A182MLY0"/>
<reference evidence="2" key="1">
    <citation type="submission" date="2013-09" db="EMBL/GenBank/DDBJ databases">
        <title>The Genome Sequence of Anopheles culicifacies species A.</title>
        <authorList>
            <consortium name="The Broad Institute Genomics Platform"/>
            <person name="Neafsey D.E."/>
            <person name="Besansky N."/>
            <person name="Howell P."/>
            <person name="Walton C."/>
            <person name="Young S.K."/>
            <person name="Zeng Q."/>
            <person name="Gargeya S."/>
            <person name="Fitzgerald M."/>
            <person name="Haas B."/>
            <person name="Abouelleil A."/>
            <person name="Allen A.W."/>
            <person name="Alvarado L."/>
            <person name="Arachchi H.M."/>
            <person name="Berlin A.M."/>
            <person name="Chapman S.B."/>
            <person name="Gainer-Dewar J."/>
            <person name="Goldberg J."/>
            <person name="Griggs A."/>
            <person name="Gujja S."/>
            <person name="Hansen M."/>
            <person name="Howarth C."/>
            <person name="Imamovic A."/>
            <person name="Ireland A."/>
            <person name="Larimer J."/>
            <person name="McCowan C."/>
            <person name="Murphy C."/>
            <person name="Pearson M."/>
            <person name="Poon T.W."/>
            <person name="Priest M."/>
            <person name="Roberts A."/>
            <person name="Saif S."/>
            <person name="Shea T."/>
            <person name="Sisk P."/>
            <person name="Sykes S."/>
            <person name="Wortman J."/>
            <person name="Nusbaum C."/>
            <person name="Birren B."/>
        </authorList>
    </citation>
    <scope>NUCLEOTIDE SEQUENCE [LARGE SCALE GENOMIC DNA]</scope>
    <source>
        <strain evidence="2">A-37</strain>
    </source>
</reference>